<name>A0A6G9ZDG1_9NOCA</name>
<accession>A0A6G9ZDG1</accession>
<proteinExistence type="predicted"/>
<evidence type="ECO:0000313" key="2">
    <source>
        <dbReference type="Proteomes" id="UP000500953"/>
    </source>
</evidence>
<dbReference type="AlphaFoldDB" id="A0A6G9ZDG1"/>
<protein>
    <submittedName>
        <fullName evidence="1">Uncharacterized protein</fullName>
    </submittedName>
</protein>
<dbReference type="RefSeq" id="WP_167490973.1">
    <property type="nucleotide sequence ID" value="NZ_CP046173.1"/>
</dbReference>
<evidence type="ECO:0000313" key="1">
    <source>
        <dbReference type="EMBL" id="QIS23655.1"/>
    </source>
</evidence>
<gene>
    <name evidence="1" type="ORF">F6W96_40685</name>
</gene>
<dbReference type="Proteomes" id="UP000500953">
    <property type="component" value="Chromosome"/>
</dbReference>
<sequence length="91" mass="10183">MPHPETTPAHNLEIPRRFVLIRDQDVTGFSGTGVVAVGVAWSDGPAVMRWCVNDLPRTIVVADRLTDIETIHGHDGMGHIRYLDNTERRQP</sequence>
<reference evidence="1 2" key="1">
    <citation type="journal article" date="2019" name="ACS Chem. Biol.">
        <title>Identification and Mobilization of a Cryptic Antibiotic Biosynthesis Gene Locus from a Human-Pathogenic Nocardia Isolate.</title>
        <authorList>
            <person name="Herisse M."/>
            <person name="Ishida K."/>
            <person name="Porter J.L."/>
            <person name="Howden B."/>
            <person name="Hertweck C."/>
            <person name="Stinear T.P."/>
            <person name="Pidot S.J."/>
        </authorList>
    </citation>
    <scope>NUCLEOTIDE SEQUENCE [LARGE SCALE GENOMIC DNA]</scope>
    <source>
        <strain evidence="1 2">AUSMDU00012715</strain>
    </source>
</reference>
<dbReference type="EMBL" id="CP046173">
    <property type="protein sequence ID" value="QIS23655.1"/>
    <property type="molecule type" value="Genomic_DNA"/>
</dbReference>
<organism evidence="1 2">
    <name type="scientific">Nocardia terpenica</name>
    <dbReference type="NCBI Taxonomy" id="455432"/>
    <lineage>
        <taxon>Bacteria</taxon>
        <taxon>Bacillati</taxon>
        <taxon>Actinomycetota</taxon>
        <taxon>Actinomycetes</taxon>
        <taxon>Mycobacteriales</taxon>
        <taxon>Nocardiaceae</taxon>
        <taxon>Nocardia</taxon>
    </lineage>
</organism>